<accession>A0A9X1HYN5</accession>
<dbReference type="InterPro" id="IPR022551">
    <property type="entry name" value="BrxC"/>
</dbReference>
<dbReference type="SUPFAM" id="SSF52833">
    <property type="entry name" value="Thioredoxin-like"/>
    <property type="match status" value="1"/>
</dbReference>
<dbReference type="RefSeq" id="WP_225699874.1">
    <property type="nucleotide sequence ID" value="NZ_JAIXNE010000008.1"/>
</dbReference>
<reference evidence="1" key="1">
    <citation type="submission" date="2021-09" db="EMBL/GenBank/DDBJ databases">
        <title>Fulvivirga sp. isolated from coastal sediment.</title>
        <authorList>
            <person name="Yu H."/>
        </authorList>
    </citation>
    <scope>NUCLEOTIDE SEQUENCE</scope>
    <source>
        <strain evidence="1">1062</strain>
    </source>
</reference>
<dbReference type="Pfam" id="PF11009">
    <property type="entry name" value="BrxC"/>
    <property type="match status" value="1"/>
</dbReference>
<dbReference type="Gene3D" id="3.40.30.10">
    <property type="entry name" value="Glutaredoxin"/>
    <property type="match status" value="1"/>
</dbReference>
<comment type="caution">
    <text evidence="1">The sequence shown here is derived from an EMBL/GenBank/DDBJ whole genome shotgun (WGS) entry which is preliminary data.</text>
</comment>
<proteinExistence type="predicted"/>
<organism evidence="1 2">
    <name type="scientific">Fulvivirga sedimenti</name>
    <dbReference type="NCBI Taxonomy" id="2879465"/>
    <lineage>
        <taxon>Bacteria</taxon>
        <taxon>Pseudomonadati</taxon>
        <taxon>Bacteroidota</taxon>
        <taxon>Cytophagia</taxon>
        <taxon>Cytophagales</taxon>
        <taxon>Fulvivirgaceae</taxon>
        <taxon>Fulvivirga</taxon>
    </lineage>
</organism>
<dbReference type="EMBL" id="JAIXNE010000008">
    <property type="protein sequence ID" value="MCA6079012.1"/>
    <property type="molecule type" value="Genomic_DNA"/>
</dbReference>
<name>A0A9X1HYN5_9BACT</name>
<evidence type="ECO:0000313" key="2">
    <source>
        <dbReference type="Proteomes" id="UP001139409"/>
    </source>
</evidence>
<evidence type="ECO:0000313" key="1">
    <source>
        <dbReference type="EMBL" id="MCA6079012.1"/>
    </source>
</evidence>
<dbReference type="Proteomes" id="UP001139409">
    <property type="component" value="Unassembled WGS sequence"/>
</dbReference>
<dbReference type="InterPro" id="IPR036249">
    <property type="entry name" value="Thioredoxin-like_sf"/>
</dbReference>
<keyword evidence="2" id="KW-1185">Reference proteome</keyword>
<dbReference type="AlphaFoldDB" id="A0A9X1HYN5"/>
<sequence length="113" mass="12940">MHWNTINSVVQIGEILEKSHTQPIVIFKHSYRCGISSMAFDRLKRYWNAEEMEHVEAYTIDVIGDREVSYAIADELGVRHESPQLLVVKNGQVVYHDSHMGIQYDPLKAAVQG</sequence>
<dbReference type="NCBIfam" id="TIGR04019">
    <property type="entry name" value="B_thiol_YtxJ"/>
    <property type="match status" value="1"/>
</dbReference>
<protein>
    <submittedName>
        <fullName evidence="1">Bacillithiol system redox-active protein YtxJ</fullName>
    </submittedName>
</protein>
<gene>
    <name evidence="1" type="primary">ytxJ</name>
    <name evidence="1" type="ORF">LDX50_29330</name>
</gene>